<proteinExistence type="predicted"/>
<sequence>MAETPYRRGILSEPLDLDGDAPRVRKAPPRIPADAGLEVEVRGTPLYGVVVSCDSAIVTIRDRMGRDHKVRLRDGAFDVQGKQVTLVRPTAVSTAGASRTASGSVAVAGASARIARASRLLVEGVHDAELVEKVWGDDLRVEGVVVELLDGADNLVEIVRGFGPRPGRRLGILLDHLVDDSKESRIAAGVDHPDVLVTGHPFVDIWAAVKPAVVGIERWPDVPKGQSWKDGVCAALGVDDPRLFWKRILNSVSSWTDLEPQLIGAVEQLIDFVTEPA</sequence>
<evidence type="ECO:0000313" key="4">
    <source>
        <dbReference type="EMBL" id="CAB4323959.1"/>
    </source>
</evidence>
<organism evidence="4">
    <name type="scientific">freshwater metagenome</name>
    <dbReference type="NCBI Taxonomy" id="449393"/>
    <lineage>
        <taxon>unclassified sequences</taxon>
        <taxon>metagenomes</taxon>
        <taxon>ecological metagenomes</taxon>
    </lineage>
</organism>
<dbReference type="InterPro" id="IPR053883">
    <property type="entry name" value="DUF3097_N"/>
</dbReference>
<accession>A0A6J5YK02</accession>
<dbReference type="EMBL" id="CAFBNC010000102">
    <property type="protein sequence ID" value="CAB4947626.1"/>
    <property type="molecule type" value="Genomic_DNA"/>
</dbReference>
<evidence type="ECO:0000256" key="1">
    <source>
        <dbReference type="SAM" id="MobiDB-lite"/>
    </source>
</evidence>
<dbReference type="EMBL" id="CAEMXZ010000089">
    <property type="protein sequence ID" value="CAB4323959.1"/>
    <property type="molecule type" value="Genomic_DNA"/>
</dbReference>
<gene>
    <name evidence="4" type="ORF">UFOPK1392_01722</name>
    <name evidence="5" type="ORF">UFOPK3733_01681</name>
</gene>
<name>A0A6J5YK02_9ZZZZ</name>
<dbReference type="Pfam" id="PF11296">
    <property type="entry name" value="DUF3097_C"/>
    <property type="match status" value="1"/>
</dbReference>
<feature type="domain" description="DUF3097" evidence="3">
    <location>
        <begin position="31"/>
        <end position="89"/>
    </location>
</feature>
<evidence type="ECO:0000259" key="2">
    <source>
        <dbReference type="Pfam" id="PF11296"/>
    </source>
</evidence>
<protein>
    <submittedName>
        <fullName evidence="4">Unannotated protein</fullName>
    </submittedName>
</protein>
<feature type="domain" description="DUF3097" evidence="2">
    <location>
        <begin position="118"/>
        <end position="275"/>
    </location>
</feature>
<evidence type="ECO:0000259" key="3">
    <source>
        <dbReference type="Pfam" id="PF22845"/>
    </source>
</evidence>
<dbReference type="Pfam" id="PF22845">
    <property type="entry name" value="DUF3097_N"/>
    <property type="match status" value="1"/>
</dbReference>
<evidence type="ECO:0000313" key="5">
    <source>
        <dbReference type="EMBL" id="CAB4947626.1"/>
    </source>
</evidence>
<dbReference type="AlphaFoldDB" id="A0A6J5YK02"/>
<reference evidence="4" key="1">
    <citation type="submission" date="2020-05" db="EMBL/GenBank/DDBJ databases">
        <authorList>
            <person name="Chiriac C."/>
            <person name="Salcher M."/>
            <person name="Ghai R."/>
            <person name="Kavagutti S V."/>
        </authorList>
    </citation>
    <scope>NUCLEOTIDE SEQUENCE</scope>
</reference>
<dbReference type="InterPro" id="IPR021447">
    <property type="entry name" value="DUF3097_C"/>
</dbReference>
<feature type="region of interest" description="Disordered" evidence="1">
    <location>
        <begin position="1"/>
        <end position="25"/>
    </location>
</feature>